<sequence>MSYKNRIEGKLQQNNPREVWAGVRTITGMKNAGGSQEGTKERADELNLEAGPMSSPEGSHPLTTPPTIPATPAITIPIKVPTLWKTSCVVPVPKKGRPSAPKDFRPVALTSHVMKTFERMVLEHLRPLVRDCLDPLQFAYQTDIGVEDAIICLLHRAYTHLERPQSMVSRGVNGYKKL</sequence>
<evidence type="ECO:0008006" key="3">
    <source>
        <dbReference type="Google" id="ProtNLM"/>
    </source>
</evidence>
<evidence type="ECO:0000313" key="2">
    <source>
        <dbReference type="Proteomes" id="UP001174136"/>
    </source>
</evidence>
<dbReference type="PANTHER" id="PTHR47510">
    <property type="entry name" value="REVERSE TRANSCRIPTASE DOMAIN-CONTAINING PROTEIN"/>
    <property type="match status" value="1"/>
</dbReference>
<keyword evidence="2" id="KW-1185">Reference proteome</keyword>
<reference evidence="1" key="1">
    <citation type="journal article" date="2023" name="Front. Mar. Sci.">
        <title>A new Merluccius polli reference genome to investigate the effects of global change in West African waters.</title>
        <authorList>
            <person name="Mateo J.L."/>
            <person name="Blanco-Fernandez C."/>
            <person name="Garcia-Vazquez E."/>
            <person name="Machado-Schiaffino G."/>
        </authorList>
    </citation>
    <scope>NUCLEOTIDE SEQUENCE</scope>
    <source>
        <strain evidence="1">C29</strain>
        <tissue evidence="1">Fin</tissue>
    </source>
</reference>
<comment type="caution">
    <text evidence="1">The sequence shown here is derived from an EMBL/GenBank/DDBJ whole genome shotgun (WGS) entry which is preliminary data.</text>
</comment>
<evidence type="ECO:0000313" key="1">
    <source>
        <dbReference type="EMBL" id="KAK0139097.1"/>
    </source>
</evidence>
<dbReference type="Proteomes" id="UP001174136">
    <property type="component" value="Unassembled WGS sequence"/>
</dbReference>
<dbReference type="PANTHER" id="PTHR47510:SF3">
    <property type="entry name" value="ENDO_EXONUCLEASE_PHOSPHATASE DOMAIN-CONTAINING PROTEIN"/>
    <property type="match status" value="1"/>
</dbReference>
<dbReference type="AlphaFoldDB" id="A0AA47MFF2"/>
<accession>A0AA47MFF2</accession>
<organism evidence="1 2">
    <name type="scientific">Merluccius polli</name>
    <name type="common">Benguela hake</name>
    <name type="synonym">Merluccius cadenati</name>
    <dbReference type="NCBI Taxonomy" id="89951"/>
    <lineage>
        <taxon>Eukaryota</taxon>
        <taxon>Metazoa</taxon>
        <taxon>Chordata</taxon>
        <taxon>Craniata</taxon>
        <taxon>Vertebrata</taxon>
        <taxon>Euteleostomi</taxon>
        <taxon>Actinopterygii</taxon>
        <taxon>Neopterygii</taxon>
        <taxon>Teleostei</taxon>
        <taxon>Neoteleostei</taxon>
        <taxon>Acanthomorphata</taxon>
        <taxon>Zeiogadaria</taxon>
        <taxon>Gadariae</taxon>
        <taxon>Gadiformes</taxon>
        <taxon>Gadoidei</taxon>
        <taxon>Merlucciidae</taxon>
        <taxon>Merluccius</taxon>
    </lineage>
</organism>
<dbReference type="EMBL" id="JAOPHQ010004553">
    <property type="protein sequence ID" value="KAK0139097.1"/>
    <property type="molecule type" value="Genomic_DNA"/>
</dbReference>
<name>A0AA47MFF2_MERPO</name>
<protein>
    <recommendedName>
        <fullName evidence="3">Reverse transcriptase domain-containing protein</fullName>
    </recommendedName>
</protein>
<proteinExistence type="predicted"/>
<gene>
    <name evidence="1" type="ORF">N1851_024386</name>
</gene>